<evidence type="ECO:0000256" key="1">
    <source>
        <dbReference type="SAM" id="MobiDB-lite"/>
    </source>
</evidence>
<dbReference type="EMBL" id="BPVZ01000018">
    <property type="protein sequence ID" value="GKV01955.1"/>
    <property type="molecule type" value="Genomic_DNA"/>
</dbReference>
<dbReference type="AlphaFoldDB" id="A0AAV5ITP1"/>
<feature type="compositionally biased region" description="Basic and acidic residues" evidence="1">
    <location>
        <begin position="124"/>
        <end position="147"/>
    </location>
</feature>
<feature type="region of interest" description="Disordered" evidence="1">
    <location>
        <begin position="311"/>
        <end position="335"/>
    </location>
</feature>
<sequence>MENQGVLTQEPKSLSLSGSGRRSCDSYSSSTEFEFWMVRNPSCPQPDLLSADELFVNGVLLPLDLLPTKQPDPNPPPDSDPSSSQPAGPGLEPERYPDSERGSRLISDPVTAISASKRWRDIFKKDKGKGGTTKKHEVEEGEKGKEKKKEKKSQSQSQSGVNPAELNINIWPFSRSRSAGNSGTRPKMSGSLLNRKVSSAPCSRSNSAGESNMRVKWPSSPGRTGVHLGRSSPVWQVRRGGSGLKSFDGLIRNREKGHGSGINEVTESRRSKNIGNGGKARVLNLNVPMCIGTRHNLSCRSDENGAVDVGTRTDNSCSSSGSNGQPTTVGGGGTGSLFNLRNLFTKKVY</sequence>
<dbReference type="PANTHER" id="PTHR35132">
    <property type="entry name" value="SERINE/ARGININE REPETITIVE MATRIX-LIKE PROTEIN"/>
    <property type="match status" value="1"/>
</dbReference>
<feature type="region of interest" description="Disordered" evidence="1">
    <location>
        <begin position="124"/>
        <end position="229"/>
    </location>
</feature>
<feature type="region of interest" description="Disordered" evidence="1">
    <location>
        <begin position="1"/>
        <end position="27"/>
    </location>
</feature>
<feature type="compositionally biased region" description="Basic and acidic residues" evidence="1">
    <location>
        <begin position="92"/>
        <end position="103"/>
    </location>
</feature>
<proteinExistence type="predicted"/>
<feature type="compositionally biased region" description="Polar residues" evidence="1">
    <location>
        <begin position="175"/>
        <end position="184"/>
    </location>
</feature>
<reference evidence="2 3" key="1">
    <citation type="journal article" date="2021" name="Commun. Biol.">
        <title>The genome of Shorea leprosula (Dipterocarpaceae) highlights the ecological relevance of drought in aseasonal tropical rainforests.</title>
        <authorList>
            <person name="Ng K.K.S."/>
            <person name="Kobayashi M.J."/>
            <person name="Fawcett J.A."/>
            <person name="Hatakeyama M."/>
            <person name="Paape T."/>
            <person name="Ng C.H."/>
            <person name="Ang C.C."/>
            <person name="Tnah L.H."/>
            <person name="Lee C.T."/>
            <person name="Nishiyama T."/>
            <person name="Sese J."/>
            <person name="O'Brien M.J."/>
            <person name="Copetti D."/>
            <person name="Mohd Noor M.I."/>
            <person name="Ong R.C."/>
            <person name="Putra M."/>
            <person name="Sireger I.Z."/>
            <person name="Indrioko S."/>
            <person name="Kosugi Y."/>
            <person name="Izuno A."/>
            <person name="Isagi Y."/>
            <person name="Lee S.L."/>
            <person name="Shimizu K.K."/>
        </authorList>
    </citation>
    <scope>NUCLEOTIDE SEQUENCE [LARGE SCALE GENOMIC DNA]</scope>
    <source>
        <strain evidence="2">214</strain>
    </source>
</reference>
<accession>A0AAV5ITP1</accession>
<feature type="compositionally biased region" description="Low complexity" evidence="1">
    <location>
        <begin position="13"/>
        <end position="27"/>
    </location>
</feature>
<dbReference type="PANTHER" id="PTHR35132:SF1">
    <property type="entry name" value="SERINE_ARGININE REPETITIVE MATRIX-LIKE PROTEIN"/>
    <property type="match status" value="1"/>
</dbReference>
<name>A0AAV5ITP1_9ROSI</name>
<comment type="caution">
    <text evidence="2">The sequence shown here is derived from an EMBL/GenBank/DDBJ whole genome shotgun (WGS) entry which is preliminary data.</text>
</comment>
<feature type="compositionally biased region" description="Pro residues" evidence="1">
    <location>
        <begin position="70"/>
        <end position="79"/>
    </location>
</feature>
<keyword evidence="3" id="KW-1185">Reference proteome</keyword>
<organism evidence="2 3">
    <name type="scientific">Rubroshorea leprosula</name>
    <dbReference type="NCBI Taxonomy" id="152421"/>
    <lineage>
        <taxon>Eukaryota</taxon>
        <taxon>Viridiplantae</taxon>
        <taxon>Streptophyta</taxon>
        <taxon>Embryophyta</taxon>
        <taxon>Tracheophyta</taxon>
        <taxon>Spermatophyta</taxon>
        <taxon>Magnoliopsida</taxon>
        <taxon>eudicotyledons</taxon>
        <taxon>Gunneridae</taxon>
        <taxon>Pentapetalae</taxon>
        <taxon>rosids</taxon>
        <taxon>malvids</taxon>
        <taxon>Malvales</taxon>
        <taxon>Dipterocarpaceae</taxon>
        <taxon>Rubroshorea</taxon>
    </lineage>
</organism>
<feature type="compositionally biased region" description="Polar residues" evidence="1">
    <location>
        <begin position="1"/>
        <end position="12"/>
    </location>
</feature>
<protein>
    <submittedName>
        <fullName evidence="2">Uncharacterized protein</fullName>
    </submittedName>
</protein>
<feature type="compositionally biased region" description="Polar residues" evidence="1">
    <location>
        <begin position="196"/>
        <end position="210"/>
    </location>
</feature>
<gene>
    <name evidence="2" type="ORF">SLEP1_g14459</name>
</gene>
<dbReference type="Proteomes" id="UP001054252">
    <property type="component" value="Unassembled WGS sequence"/>
</dbReference>
<feature type="region of interest" description="Disordered" evidence="1">
    <location>
        <begin position="65"/>
        <end position="111"/>
    </location>
</feature>
<evidence type="ECO:0000313" key="2">
    <source>
        <dbReference type="EMBL" id="GKV01955.1"/>
    </source>
</evidence>
<evidence type="ECO:0000313" key="3">
    <source>
        <dbReference type="Proteomes" id="UP001054252"/>
    </source>
</evidence>